<proteinExistence type="inferred from homology"/>
<feature type="transmembrane region" description="Helical" evidence="11">
    <location>
        <begin position="116"/>
        <end position="136"/>
    </location>
</feature>
<evidence type="ECO:0000256" key="1">
    <source>
        <dbReference type="ARBA" id="ARBA00004651"/>
    </source>
</evidence>
<keyword evidence="8 11" id="KW-0472">Membrane</keyword>
<comment type="subcellular location">
    <subcellularLocation>
        <location evidence="1">Cell membrane</location>
        <topology evidence="1">Multi-pass membrane protein</topology>
    </subcellularLocation>
</comment>
<dbReference type="InterPro" id="IPR020846">
    <property type="entry name" value="MFS_dom"/>
</dbReference>
<keyword evidence="6" id="KW-0769">Symport</keyword>
<comment type="function">
    <text evidence="9">May be a proton symporter involved in the uptake of osmolytes such as proline and glycine betaine.</text>
</comment>
<evidence type="ECO:0000256" key="6">
    <source>
        <dbReference type="ARBA" id="ARBA00022847"/>
    </source>
</evidence>
<accession>A0A402AHH2</accession>
<dbReference type="InterPro" id="IPR005828">
    <property type="entry name" value="MFS_sugar_transport-like"/>
</dbReference>
<keyword evidence="4" id="KW-1003">Cell membrane</keyword>
<name>A0A402AHH2_9CHLR</name>
<gene>
    <name evidence="13" type="ORF">KDK_23600</name>
</gene>
<evidence type="ECO:0000256" key="8">
    <source>
        <dbReference type="ARBA" id="ARBA00023136"/>
    </source>
</evidence>
<dbReference type="PANTHER" id="PTHR43045:SF1">
    <property type="entry name" value="SHIKIMATE TRANSPORTER"/>
    <property type="match status" value="1"/>
</dbReference>
<dbReference type="RefSeq" id="WP_218031815.1">
    <property type="nucleotide sequence ID" value="NZ_BIFS01000001.1"/>
</dbReference>
<evidence type="ECO:0000256" key="3">
    <source>
        <dbReference type="ARBA" id="ARBA00022448"/>
    </source>
</evidence>
<feature type="domain" description="Major facilitator superfamily (MFS) profile" evidence="12">
    <location>
        <begin position="19"/>
        <end position="447"/>
    </location>
</feature>
<dbReference type="Proteomes" id="UP000287188">
    <property type="component" value="Unassembled WGS sequence"/>
</dbReference>
<feature type="transmembrane region" description="Helical" evidence="11">
    <location>
        <begin position="31"/>
        <end position="50"/>
    </location>
</feature>
<sequence length="468" mass="50534">MGTNISSVDEPTPQQMRTVIISSTVGTAIEWYDFFLYGTMATLVFPKLFFPESNQMVGTLLSLFTFLVGFIARPFGGAIFGHLGDKIGRKSTLVATLLLMGISTFIIGILPGYATLGLFAALLVTLMRLCQGLGVGGEWGGSVLLAMEYGHKSNRGYWASWPQLGAPLGLALSTIVVDIVQASMGTASFLSWGWRIPFFISALLIVIGLYIRLRVMETPLFAKVKEQNREASAPLLHAFRHSTPEILLSAGSRFVEQAPFYLFATFVVTYGVDKLLLNKTMILNSIVAAAVLEMCTIPIFGALSDRVGRRLWYLIGCVLMVAFAFPYFLLMNSGSTVLFVLGVVLSLAFFHSWVYGPQAAMIAERFSTRSRYSGASLGYQLAAPLAGGLAPIIALLLLNGKTNLSALGRSDVIVNIGAGSWQAVSIYIIILAAISFASVLGLKELTHADISSVEDDKVNHVLVLAGED</sequence>
<reference evidence="14" key="1">
    <citation type="submission" date="2018-12" db="EMBL/GenBank/DDBJ databases">
        <title>Tengunoibacter tsumagoiensis gen. nov., sp. nov., Dictyobacter kobayashii sp. nov., D. alpinus sp. nov., and D. joshuensis sp. nov. and description of Dictyobacteraceae fam. nov. within the order Ktedonobacterales isolated from Tengu-no-mugimeshi.</title>
        <authorList>
            <person name="Wang C.M."/>
            <person name="Zheng Y."/>
            <person name="Sakai Y."/>
            <person name="Toyoda A."/>
            <person name="Minakuchi Y."/>
            <person name="Abe K."/>
            <person name="Yokota A."/>
            <person name="Yabe S."/>
        </authorList>
    </citation>
    <scope>NUCLEOTIDE SEQUENCE [LARGE SCALE GENOMIC DNA]</scope>
    <source>
        <strain evidence="14">Uno11</strain>
    </source>
</reference>
<dbReference type="EMBL" id="BIFS01000001">
    <property type="protein sequence ID" value="GCE18560.1"/>
    <property type="molecule type" value="Genomic_DNA"/>
</dbReference>
<dbReference type="AlphaFoldDB" id="A0A402AHH2"/>
<feature type="transmembrane region" description="Helical" evidence="11">
    <location>
        <begin position="282"/>
        <end position="304"/>
    </location>
</feature>
<comment type="caution">
    <text evidence="13">The sequence shown here is derived from an EMBL/GenBank/DDBJ whole genome shotgun (WGS) entry which is preliminary data.</text>
</comment>
<dbReference type="PROSITE" id="PS50850">
    <property type="entry name" value="MFS"/>
    <property type="match status" value="1"/>
</dbReference>
<dbReference type="FunFam" id="1.20.1250.20:FF:000001">
    <property type="entry name" value="Dicarboxylate MFS transporter"/>
    <property type="match status" value="1"/>
</dbReference>
<feature type="transmembrane region" description="Helical" evidence="11">
    <location>
        <begin position="336"/>
        <end position="356"/>
    </location>
</feature>
<comment type="similarity">
    <text evidence="2">Belongs to the major facilitator superfamily. Metabolite:H+ Symporter (MHS) family (TC 2.A.1.6) family.</text>
</comment>
<evidence type="ECO:0000256" key="11">
    <source>
        <dbReference type="SAM" id="Phobius"/>
    </source>
</evidence>
<dbReference type="CDD" id="cd17369">
    <property type="entry name" value="MFS_ShiA_like"/>
    <property type="match status" value="1"/>
</dbReference>
<evidence type="ECO:0000256" key="4">
    <source>
        <dbReference type="ARBA" id="ARBA00022475"/>
    </source>
</evidence>
<evidence type="ECO:0000256" key="7">
    <source>
        <dbReference type="ARBA" id="ARBA00022989"/>
    </source>
</evidence>
<keyword evidence="5 11" id="KW-0812">Transmembrane</keyword>
<evidence type="ECO:0000256" key="10">
    <source>
        <dbReference type="ARBA" id="ARBA00039918"/>
    </source>
</evidence>
<feature type="transmembrane region" description="Helical" evidence="11">
    <location>
        <begin position="92"/>
        <end position="110"/>
    </location>
</feature>
<keyword evidence="7 11" id="KW-1133">Transmembrane helix</keyword>
<feature type="transmembrane region" description="Helical" evidence="11">
    <location>
        <begin position="258"/>
        <end position="276"/>
    </location>
</feature>
<dbReference type="Pfam" id="PF00083">
    <property type="entry name" value="Sugar_tr"/>
    <property type="match status" value="2"/>
</dbReference>
<feature type="transmembrane region" description="Helical" evidence="11">
    <location>
        <begin position="192"/>
        <end position="213"/>
    </location>
</feature>
<protein>
    <recommendedName>
        <fullName evidence="10">Putative proline/betaine transporter</fullName>
    </recommendedName>
</protein>
<keyword evidence="14" id="KW-1185">Reference proteome</keyword>
<dbReference type="GO" id="GO:0005886">
    <property type="term" value="C:plasma membrane"/>
    <property type="evidence" value="ECO:0007669"/>
    <property type="project" value="UniProtKB-SubCell"/>
</dbReference>
<feature type="transmembrane region" description="Helical" evidence="11">
    <location>
        <begin position="418"/>
        <end position="442"/>
    </location>
</feature>
<dbReference type="Gene3D" id="1.20.1250.20">
    <property type="entry name" value="MFS general substrate transporter like domains"/>
    <property type="match status" value="2"/>
</dbReference>
<feature type="transmembrane region" description="Helical" evidence="11">
    <location>
        <begin position="311"/>
        <end position="330"/>
    </location>
</feature>
<feature type="transmembrane region" description="Helical" evidence="11">
    <location>
        <begin position="157"/>
        <end position="180"/>
    </location>
</feature>
<organism evidence="13 14">
    <name type="scientific">Dictyobacter kobayashii</name>
    <dbReference type="NCBI Taxonomy" id="2014872"/>
    <lineage>
        <taxon>Bacteria</taxon>
        <taxon>Bacillati</taxon>
        <taxon>Chloroflexota</taxon>
        <taxon>Ktedonobacteria</taxon>
        <taxon>Ktedonobacterales</taxon>
        <taxon>Dictyobacteraceae</taxon>
        <taxon>Dictyobacter</taxon>
    </lineage>
</organism>
<feature type="transmembrane region" description="Helical" evidence="11">
    <location>
        <begin position="377"/>
        <end position="398"/>
    </location>
</feature>
<evidence type="ECO:0000256" key="5">
    <source>
        <dbReference type="ARBA" id="ARBA00022692"/>
    </source>
</evidence>
<dbReference type="SUPFAM" id="SSF103473">
    <property type="entry name" value="MFS general substrate transporter"/>
    <property type="match status" value="1"/>
</dbReference>
<evidence type="ECO:0000313" key="13">
    <source>
        <dbReference type="EMBL" id="GCE18560.1"/>
    </source>
</evidence>
<evidence type="ECO:0000313" key="14">
    <source>
        <dbReference type="Proteomes" id="UP000287188"/>
    </source>
</evidence>
<keyword evidence="3" id="KW-0813">Transport</keyword>
<evidence type="ECO:0000256" key="9">
    <source>
        <dbReference type="ARBA" id="ARBA00037295"/>
    </source>
</evidence>
<dbReference type="InterPro" id="IPR036259">
    <property type="entry name" value="MFS_trans_sf"/>
</dbReference>
<evidence type="ECO:0000259" key="12">
    <source>
        <dbReference type="PROSITE" id="PS50850"/>
    </source>
</evidence>
<dbReference type="PANTHER" id="PTHR43045">
    <property type="entry name" value="SHIKIMATE TRANSPORTER"/>
    <property type="match status" value="1"/>
</dbReference>
<feature type="transmembrane region" description="Helical" evidence="11">
    <location>
        <begin position="56"/>
        <end position="80"/>
    </location>
</feature>
<evidence type="ECO:0000256" key="2">
    <source>
        <dbReference type="ARBA" id="ARBA00008240"/>
    </source>
</evidence>
<dbReference type="GO" id="GO:0015293">
    <property type="term" value="F:symporter activity"/>
    <property type="evidence" value="ECO:0007669"/>
    <property type="project" value="UniProtKB-KW"/>
</dbReference>